<organism evidence="1 2">
    <name type="scientific">Bacillus cereus</name>
    <dbReference type="NCBI Taxonomy" id="1396"/>
    <lineage>
        <taxon>Bacteria</taxon>
        <taxon>Bacillati</taxon>
        <taxon>Bacillota</taxon>
        <taxon>Bacilli</taxon>
        <taxon>Bacillales</taxon>
        <taxon>Bacillaceae</taxon>
        <taxon>Bacillus</taxon>
        <taxon>Bacillus cereus group</taxon>
    </lineage>
</organism>
<sequence length="79" mass="9260">MAKEHTYHVTFYFSNGKEFDGRITNKYNKEEYLEGLEELFLKEKTLLINKLGMLIQTKYINHVKVIEVGTEDGADKKDT</sequence>
<accession>A0A2B0LDQ7</accession>
<dbReference type="AlphaFoldDB" id="A0A2B0LDQ7"/>
<gene>
    <name evidence="1" type="ORF">COI93_22425</name>
</gene>
<evidence type="ECO:0000313" key="2">
    <source>
        <dbReference type="Proteomes" id="UP000242656"/>
    </source>
</evidence>
<reference evidence="1 2" key="1">
    <citation type="submission" date="2017-09" db="EMBL/GenBank/DDBJ databases">
        <title>Large-scale bioinformatics analysis of Bacillus genomes uncovers conserved roles of natural products in bacterial physiology.</title>
        <authorList>
            <consortium name="Agbiome Team Llc"/>
            <person name="Bleich R.M."/>
            <person name="Grubbs K.J."/>
            <person name="Santa Maria K.C."/>
            <person name="Allen S.E."/>
            <person name="Farag S."/>
            <person name="Shank E.A."/>
            <person name="Bowers A."/>
        </authorList>
    </citation>
    <scope>NUCLEOTIDE SEQUENCE [LARGE SCALE GENOMIC DNA]</scope>
    <source>
        <strain evidence="1 2">AFS083043</strain>
    </source>
</reference>
<comment type="caution">
    <text evidence="1">The sequence shown here is derived from an EMBL/GenBank/DDBJ whole genome shotgun (WGS) entry which is preliminary data.</text>
</comment>
<dbReference type="EMBL" id="NUWN01000111">
    <property type="protein sequence ID" value="PFK30391.1"/>
    <property type="molecule type" value="Genomic_DNA"/>
</dbReference>
<evidence type="ECO:0000313" key="1">
    <source>
        <dbReference type="EMBL" id="PFK30391.1"/>
    </source>
</evidence>
<proteinExistence type="predicted"/>
<dbReference type="RefSeq" id="WP_098492610.1">
    <property type="nucleotide sequence ID" value="NZ_NUWN01000111.1"/>
</dbReference>
<dbReference type="Proteomes" id="UP000242656">
    <property type="component" value="Unassembled WGS sequence"/>
</dbReference>
<protein>
    <submittedName>
        <fullName evidence="1">Uncharacterized protein</fullName>
    </submittedName>
</protein>
<name>A0A2B0LDQ7_BACCE</name>